<gene>
    <name evidence="6" type="ORF">ASIM_LOCUS16696</name>
</gene>
<evidence type="ECO:0000259" key="5">
    <source>
        <dbReference type="PROSITE" id="PS50954"/>
    </source>
</evidence>
<dbReference type="PANTHER" id="PTHR47240:SF2">
    <property type="entry name" value="CHROMO DOMAIN-CONTAINING PROTEIN LHP1"/>
    <property type="match status" value="1"/>
</dbReference>
<feature type="domain" description="Chromo" evidence="4">
    <location>
        <begin position="223"/>
        <end position="283"/>
    </location>
</feature>
<sequence length="413" mass="46573">MLSNCVSLQSQDSTVSSVREKCVKDLSDIELREELIALGFAKPGPITATTRNVYQRLVERRRPKPSSVQRTNSVPISSRTSSCCTSIEDGNCTKIVIGSPEDKKSVMQLSSSLSEVDDGNSENNHTKRSSMTKNSEENVSDVTKVTANEEDDKNETHIKDGAITESDAKDTGDDHVNNDTDHDRDHDDKGAGNADRGRDKCDEQIDNDDSSNDTGSEKSEDQYDVEKILRKRVRRNGKVEYLIKWKGYPEEDSTWEPAENCVSAPEAIKAFESRVAKKATTNRQTERSSDRMEEATTSKRELRSRSITITPKRTDKDSTLLDENRSSPVLCSKKRKLEDLDNNSNMGKEINKVLALKKHADGYLLGLVEYSDGSHRLERTTVLQRKCTQKLFDFYESRIIFEQDENGEQKQKT</sequence>
<feature type="compositionally biased region" description="Basic and acidic residues" evidence="3">
    <location>
        <begin position="284"/>
        <end position="302"/>
    </location>
</feature>
<evidence type="ECO:0000313" key="8">
    <source>
        <dbReference type="WBParaSite" id="ASIM_0001728901-mRNA-1"/>
    </source>
</evidence>
<dbReference type="WBParaSite" id="ASIM_0001728901-mRNA-1">
    <property type="protein sequence ID" value="ASIM_0001728901-mRNA-1"/>
    <property type="gene ID" value="ASIM_0001728901"/>
</dbReference>
<dbReference type="Pfam" id="PF03020">
    <property type="entry name" value="LEM"/>
    <property type="match status" value="1"/>
</dbReference>
<dbReference type="PANTHER" id="PTHR47240">
    <property type="entry name" value="CHROMO DOMAIN-CONTAINING PROTEIN LHP1"/>
    <property type="match status" value="1"/>
</dbReference>
<feature type="region of interest" description="Disordered" evidence="3">
    <location>
        <begin position="275"/>
        <end position="302"/>
    </location>
</feature>
<feature type="compositionally biased region" description="Polar residues" evidence="3">
    <location>
        <begin position="66"/>
        <end position="75"/>
    </location>
</feature>
<dbReference type="PRINTS" id="PR00504">
    <property type="entry name" value="CHROMODOMAIN"/>
</dbReference>
<evidence type="ECO:0000256" key="2">
    <source>
        <dbReference type="ARBA" id="ARBA00023242"/>
    </source>
</evidence>
<evidence type="ECO:0000313" key="6">
    <source>
        <dbReference type="EMBL" id="VDK58482.1"/>
    </source>
</evidence>
<evidence type="ECO:0000256" key="3">
    <source>
        <dbReference type="SAM" id="MobiDB-lite"/>
    </source>
</evidence>
<dbReference type="InterPro" id="IPR003887">
    <property type="entry name" value="LEM_dom"/>
</dbReference>
<dbReference type="CDD" id="cd12934">
    <property type="entry name" value="LEM"/>
    <property type="match status" value="1"/>
</dbReference>
<dbReference type="SUPFAM" id="SSF54160">
    <property type="entry name" value="Chromo domain-like"/>
    <property type="match status" value="1"/>
</dbReference>
<reference evidence="6 7" key="2">
    <citation type="submission" date="2018-11" db="EMBL/GenBank/DDBJ databases">
        <authorList>
            <consortium name="Pathogen Informatics"/>
        </authorList>
    </citation>
    <scope>NUCLEOTIDE SEQUENCE [LARGE SCALE GENOMIC DNA]</scope>
</reference>
<dbReference type="SMART" id="SM00540">
    <property type="entry name" value="LEM"/>
    <property type="match status" value="1"/>
</dbReference>
<feature type="compositionally biased region" description="Basic and acidic residues" evidence="3">
    <location>
        <begin position="154"/>
        <end position="203"/>
    </location>
</feature>
<dbReference type="EMBL" id="UYRR01033327">
    <property type="protein sequence ID" value="VDK58482.1"/>
    <property type="molecule type" value="Genomic_DNA"/>
</dbReference>
<dbReference type="InterPro" id="IPR008251">
    <property type="entry name" value="Chromo_shadow_dom"/>
</dbReference>
<dbReference type="SMART" id="SM00298">
    <property type="entry name" value="CHROMO"/>
    <property type="match status" value="1"/>
</dbReference>
<dbReference type="CDD" id="cd00024">
    <property type="entry name" value="CD_CSD"/>
    <property type="match status" value="1"/>
</dbReference>
<dbReference type="SUPFAM" id="SSF63451">
    <property type="entry name" value="LEM domain"/>
    <property type="match status" value="1"/>
</dbReference>
<feature type="domain" description="LEM" evidence="5">
    <location>
        <begin position="20"/>
        <end position="65"/>
    </location>
</feature>
<dbReference type="GO" id="GO:0005634">
    <property type="term" value="C:nucleus"/>
    <property type="evidence" value="ECO:0007669"/>
    <property type="project" value="UniProtKB-SubCell"/>
</dbReference>
<evidence type="ECO:0000259" key="4">
    <source>
        <dbReference type="PROSITE" id="PS50013"/>
    </source>
</evidence>
<dbReference type="AlphaFoldDB" id="A0A0M3K8J8"/>
<feature type="region of interest" description="Disordered" evidence="3">
    <location>
        <begin position="61"/>
        <end position="82"/>
    </location>
</feature>
<dbReference type="InterPro" id="IPR016197">
    <property type="entry name" value="Chromo-like_dom_sf"/>
</dbReference>
<keyword evidence="7" id="KW-1185">Reference proteome</keyword>
<comment type="subcellular location">
    <subcellularLocation>
        <location evidence="1">Nucleus</location>
    </subcellularLocation>
</comment>
<dbReference type="Proteomes" id="UP000267096">
    <property type="component" value="Unassembled WGS sequence"/>
</dbReference>
<evidence type="ECO:0000313" key="7">
    <source>
        <dbReference type="Proteomes" id="UP000267096"/>
    </source>
</evidence>
<dbReference type="InterPro" id="IPR000953">
    <property type="entry name" value="Chromo/chromo_shadow_dom"/>
</dbReference>
<dbReference type="InterPro" id="IPR044251">
    <property type="entry name" value="LHP1-like"/>
</dbReference>
<dbReference type="PROSITE" id="PS50013">
    <property type="entry name" value="CHROMO_2"/>
    <property type="match status" value="1"/>
</dbReference>
<dbReference type="OrthoDB" id="433924at2759"/>
<accession>A0A0M3K8J8</accession>
<evidence type="ECO:0000256" key="1">
    <source>
        <dbReference type="ARBA" id="ARBA00004123"/>
    </source>
</evidence>
<dbReference type="PROSITE" id="PS00598">
    <property type="entry name" value="CHROMO_1"/>
    <property type="match status" value="1"/>
</dbReference>
<dbReference type="Gene3D" id="2.40.50.40">
    <property type="match status" value="2"/>
</dbReference>
<dbReference type="Gene3D" id="1.10.720.40">
    <property type="match status" value="1"/>
</dbReference>
<dbReference type="PROSITE" id="PS50954">
    <property type="entry name" value="LEM"/>
    <property type="match status" value="1"/>
</dbReference>
<reference evidence="8" key="1">
    <citation type="submission" date="2017-02" db="UniProtKB">
        <authorList>
            <consortium name="WormBaseParasite"/>
        </authorList>
    </citation>
    <scope>IDENTIFICATION</scope>
</reference>
<protein>
    <submittedName>
        <fullName evidence="8">Heterochromatin protein 1</fullName>
    </submittedName>
</protein>
<dbReference type="Pfam" id="PF00385">
    <property type="entry name" value="Chromo"/>
    <property type="match status" value="1"/>
</dbReference>
<dbReference type="GO" id="GO:0000792">
    <property type="term" value="C:heterochromatin"/>
    <property type="evidence" value="ECO:0007669"/>
    <property type="project" value="UniProtKB-ARBA"/>
</dbReference>
<dbReference type="SMART" id="SM00300">
    <property type="entry name" value="ChSh"/>
    <property type="match status" value="1"/>
</dbReference>
<organism evidence="8">
    <name type="scientific">Anisakis simplex</name>
    <name type="common">Herring worm</name>
    <dbReference type="NCBI Taxonomy" id="6269"/>
    <lineage>
        <taxon>Eukaryota</taxon>
        <taxon>Metazoa</taxon>
        <taxon>Ecdysozoa</taxon>
        <taxon>Nematoda</taxon>
        <taxon>Chromadorea</taxon>
        <taxon>Rhabditida</taxon>
        <taxon>Spirurina</taxon>
        <taxon>Ascaridomorpha</taxon>
        <taxon>Ascaridoidea</taxon>
        <taxon>Anisakidae</taxon>
        <taxon>Anisakis</taxon>
        <taxon>Anisakis simplex complex</taxon>
    </lineage>
</organism>
<dbReference type="InterPro" id="IPR023779">
    <property type="entry name" value="Chromodomain_CS"/>
</dbReference>
<name>A0A0M3K8J8_ANISI</name>
<keyword evidence="2" id="KW-0539">Nucleus</keyword>
<proteinExistence type="predicted"/>
<dbReference type="InterPro" id="IPR011015">
    <property type="entry name" value="LEM/LEM-like_dom_sf"/>
</dbReference>
<dbReference type="InterPro" id="IPR017984">
    <property type="entry name" value="Chromo_dom_subgr"/>
</dbReference>
<dbReference type="GO" id="GO:0031507">
    <property type="term" value="P:heterochromatin formation"/>
    <property type="evidence" value="ECO:0007669"/>
    <property type="project" value="InterPro"/>
</dbReference>
<dbReference type="InterPro" id="IPR023780">
    <property type="entry name" value="Chromo_domain"/>
</dbReference>
<feature type="region of interest" description="Disordered" evidence="3">
    <location>
        <begin position="103"/>
        <end position="222"/>
    </location>
</feature>